<proteinExistence type="predicted"/>
<accession>A0A1M2W2Q2</accession>
<feature type="compositionally biased region" description="Low complexity" evidence="1">
    <location>
        <begin position="438"/>
        <end position="467"/>
    </location>
</feature>
<dbReference type="Pfam" id="PF01936">
    <property type="entry name" value="NYN"/>
    <property type="match status" value="1"/>
</dbReference>
<dbReference type="InterPro" id="IPR024768">
    <property type="entry name" value="Marf1"/>
</dbReference>
<organism evidence="3 4">
    <name type="scientific">Trametes pubescens</name>
    <name type="common">White-rot fungus</name>
    <dbReference type="NCBI Taxonomy" id="154538"/>
    <lineage>
        <taxon>Eukaryota</taxon>
        <taxon>Fungi</taxon>
        <taxon>Dikarya</taxon>
        <taxon>Basidiomycota</taxon>
        <taxon>Agaricomycotina</taxon>
        <taxon>Agaricomycetes</taxon>
        <taxon>Polyporales</taxon>
        <taxon>Polyporaceae</taxon>
        <taxon>Trametes</taxon>
    </lineage>
</organism>
<dbReference type="AlphaFoldDB" id="A0A1M2W2Q2"/>
<dbReference type="GO" id="GO:0010468">
    <property type="term" value="P:regulation of gene expression"/>
    <property type="evidence" value="ECO:0007669"/>
    <property type="project" value="InterPro"/>
</dbReference>
<gene>
    <name evidence="3" type="ORF">TRAPUB_9246</name>
</gene>
<dbReference type="PANTHER" id="PTHR14379">
    <property type="entry name" value="LIMKAIN B LKAP"/>
    <property type="match status" value="1"/>
</dbReference>
<protein>
    <recommendedName>
        <fullName evidence="2">NYN domain-containing protein</fullName>
    </recommendedName>
</protein>
<dbReference type="OMA" id="DAENCTP"/>
<feature type="compositionally biased region" description="Polar residues" evidence="1">
    <location>
        <begin position="331"/>
        <end position="353"/>
    </location>
</feature>
<evidence type="ECO:0000256" key="1">
    <source>
        <dbReference type="SAM" id="MobiDB-lite"/>
    </source>
</evidence>
<dbReference type="GO" id="GO:0005777">
    <property type="term" value="C:peroxisome"/>
    <property type="evidence" value="ECO:0007669"/>
    <property type="project" value="InterPro"/>
</dbReference>
<dbReference type="CDD" id="cd10910">
    <property type="entry name" value="PIN_limkain_b1_N_like"/>
    <property type="match status" value="1"/>
</dbReference>
<dbReference type="GO" id="GO:0004540">
    <property type="term" value="F:RNA nuclease activity"/>
    <property type="evidence" value="ECO:0007669"/>
    <property type="project" value="InterPro"/>
</dbReference>
<feature type="region of interest" description="Disordered" evidence="1">
    <location>
        <begin position="433"/>
        <end position="469"/>
    </location>
</feature>
<dbReference type="InterPro" id="IPR021139">
    <property type="entry name" value="NYN"/>
</dbReference>
<evidence type="ECO:0000259" key="2">
    <source>
        <dbReference type="Pfam" id="PF01936"/>
    </source>
</evidence>
<name>A0A1M2W2Q2_TRAPU</name>
<evidence type="ECO:0000313" key="4">
    <source>
        <dbReference type="Proteomes" id="UP000184267"/>
    </source>
</evidence>
<dbReference type="PANTHER" id="PTHR14379:SF3">
    <property type="entry name" value="MEIOSIS REGULATOR AND MRNA STABILITY FACTOR 1"/>
    <property type="match status" value="1"/>
</dbReference>
<dbReference type="Proteomes" id="UP000184267">
    <property type="component" value="Unassembled WGS sequence"/>
</dbReference>
<comment type="caution">
    <text evidence="3">The sequence shown here is derived from an EMBL/GenBank/DDBJ whole genome shotgun (WGS) entry which is preliminary data.</text>
</comment>
<dbReference type="STRING" id="154538.A0A1M2W2Q2"/>
<reference evidence="3 4" key="1">
    <citation type="submission" date="2016-10" db="EMBL/GenBank/DDBJ databases">
        <title>Genome sequence of the basidiomycete white-rot fungus Trametes pubescens.</title>
        <authorList>
            <person name="Makela M.R."/>
            <person name="Granchi Z."/>
            <person name="Peng M."/>
            <person name="De Vries R.P."/>
            <person name="Grigoriev I."/>
            <person name="Riley R."/>
            <person name="Hilden K."/>
        </authorList>
    </citation>
    <scope>NUCLEOTIDE SEQUENCE [LARGE SCALE GENOMIC DNA]</scope>
    <source>
        <strain evidence="3 4">FBCC735</strain>
    </source>
</reference>
<dbReference type="OrthoDB" id="549353at2759"/>
<dbReference type="Gene3D" id="3.40.50.1010">
    <property type="entry name" value="5'-nuclease"/>
    <property type="match status" value="1"/>
</dbReference>
<feature type="domain" description="NYN" evidence="2">
    <location>
        <begin position="17"/>
        <end position="170"/>
    </location>
</feature>
<evidence type="ECO:0000313" key="3">
    <source>
        <dbReference type="EMBL" id="OJT14135.1"/>
    </source>
</evidence>
<feature type="region of interest" description="Disordered" evidence="1">
    <location>
        <begin position="330"/>
        <end position="353"/>
    </location>
</feature>
<dbReference type="EMBL" id="MNAD01000321">
    <property type="protein sequence ID" value="OJT14135.1"/>
    <property type="molecule type" value="Genomic_DNA"/>
</dbReference>
<dbReference type="GO" id="GO:1905762">
    <property type="term" value="F:CCR4-NOT complex binding"/>
    <property type="evidence" value="ECO:0007669"/>
    <property type="project" value="TreeGrafter"/>
</dbReference>
<sequence length="638" mass="68429">MVRTPAHANRRAGSEFDAENCTPPCNIPGYDVVNNIQQVAHQYGSVKLFKAYLELSEQSSSKSIGLRSELQSCGVSLTDCPHNGRKDVADKMMIGVWQYCLRPPPHSLTRHVVDMLTYAIDNPAPATVVLISGDRDFVYAVSVLRLRRYRVVVVAPYTAHGSLKSQASAVLDWEADIMRRTTVRPPVPESYYQAPPDDALRRSPRRPLVNLAYGGAMPPVNLKSYRDRRPSLRAAATAPAASLEGGVGVPCGGVPLWQGRHLRTTSAATVDSTLRSDVQNPADRSLYRGGIRQTAFPSFIGYDDEDEDMLVDRQPIPDILDVIEDLHEARSQATPNAPSQVDNPTAAATASSQMLPHGKPIIADDRDSKPIPPCNCLSEGIKPMTSSEGAMENVGIPSHSNSTTPEAPQPVDMFPNSGFQPCIVRPATAAPLSRVRSDPYSPSVPSSPLQGSHESSISSSASTVGPSLSATAGSSVAAIQPIALPIPKATMVPEAEAPPTMPSMRSPSSPDLLRPVLERATEPPASSATPSVFFTPLSDTPGLPIYPLVPEKFRPLVDVLETLRKGGHDAPLRTTVAVKLIEVSPKVYAQAGVTRFKEYSSAAEQAGIVTMGGYIADTWISLKPEFRDLAGSPFVPTS</sequence>
<keyword evidence="4" id="KW-1185">Reference proteome</keyword>